<feature type="signal peptide" evidence="1">
    <location>
        <begin position="1"/>
        <end position="25"/>
    </location>
</feature>
<keyword evidence="1" id="KW-0732">Signal</keyword>
<gene>
    <name evidence="2" type="ORF">EWH70_11335</name>
</gene>
<comment type="caution">
    <text evidence="2">The sequence shown here is derived from an EMBL/GenBank/DDBJ whole genome shotgun (WGS) entry which is preliminary data.</text>
</comment>
<evidence type="ECO:0000313" key="3">
    <source>
        <dbReference type="Proteomes" id="UP000292003"/>
    </source>
</evidence>
<proteinExistence type="predicted"/>
<protein>
    <submittedName>
        <fullName evidence="2">Uncharacterized protein</fullName>
    </submittedName>
</protein>
<organism evidence="2 3">
    <name type="scientific">Amycolatopsis suaedae</name>
    <dbReference type="NCBI Taxonomy" id="2510978"/>
    <lineage>
        <taxon>Bacteria</taxon>
        <taxon>Bacillati</taxon>
        <taxon>Actinomycetota</taxon>
        <taxon>Actinomycetes</taxon>
        <taxon>Pseudonocardiales</taxon>
        <taxon>Pseudonocardiaceae</taxon>
        <taxon>Amycolatopsis</taxon>
    </lineage>
</organism>
<dbReference type="AlphaFoldDB" id="A0A4Q7JBU9"/>
<evidence type="ECO:0000256" key="1">
    <source>
        <dbReference type="SAM" id="SignalP"/>
    </source>
</evidence>
<dbReference type="Proteomes" id="UP000292003">
    <property type="component" value="Unassembled WGS sequence"/>
</dbReference>
<dbReference type="EMBL" id="SFCC01000005">
    <property type="protein sequence ID" value="RZQ63754.1"/>
    <property type="molecule type" value="Genomic_DNA"/>
</dbReference>
<sequence length="132" mass="13672">MRTRAILLALATAFALVLAAPVSSAAETAGKPLKVHAKLDKSQVKVGEKVKLKGSLEVVAGDHAAGLEPLLVQKLEAGAWVTIADTSCRPNGRYSLSLSFHVAASLSLRVFYPGTTLYASTSSSVLGLVVIG</sequence>
<accession>A0A4Q7JBU9</accession>
<keyword evidence="3" id="KW-1185">Reference proteome</keyword>
<reference evidence="2 3" key="1">
    <citation type="submission" date="2019-02" db="EMBL/GenBank/DDBJ databases">
        <title>Draft genome sequence of Amycolatopsis sp. 8-3EHSu isolated from roots of Suaeda maritima.</title>
        <authorList>
            <person name="Duangmal K."/>
            <person name="Chantavorakit T."/>
        </authorList>
    </citation>
    <scope>NUCLEOTIDE SEQUENCE [LARGE SCALE GENOMIC DNA]</scope>
    <source>
        <strain evidence="2 3">8-3EHSu</strain>
    </source>
</reference>
<feature type="chain" id="PRO_5020848362" evidence="1">
    <location>
        <begin position="26"/>
        <end position="132"/>
    </location>
</feature>
<dbReference type="RefSeq" id="WP_130475280.1">
    <property type="nucleotide sequence ID" value="NZ_SFCC01000005.1"/>
</dbReference>
<name>A0A4Q7JBU9_9PSEU</name>
<dbReference type="OrthoDB" id="3695728at2"/>
<evidence type="ECO:0000313" key="2">
    <source>
        <dbReference type="EMBL" id="RZQ63754.1"/>
    </source>
</evidence>